<dbReference type="CDD" id="cd05233">
    <property type="entry name" value="SDR_c"/>
    <property type="match status" value="1"/>
</dbReference>
<dbReference type="AlphaFoldDB" id="A0A8H7E359"/>
<dbReference type="PRINTS" id="PR00080">
    <property type="entry name" value="SDRFAMILY"/>
</dbReference>
<keyword evidence="7" id="KW-1185">Reference proteome</keyword>
<evidence type="ECO:0000256" key="3">
    <source>
        <dbReference type="ARBA" id="ARBA00023002"/>
    </source>
</evidence>
<dbReference type="PANTHER" id="PTHR43618">
    <property type="entry name" value="7-ALPHA-HYDROXYSTEROID DEHYDROGENASE"/>
    <property type="match status" value="1"/>
</dbReference>
<feature type="region of interest" description="Disordered" evidence="5">
    <location>
        <begin position="233"/>
        <end position="261"/>
    </location>
</feature>
<comment type="similarity">
    <text evidence="1 4">Belongs to the short-chain dehydrogenases/reductases (SDR) family.</text>
</comment>
<dbReference type="PRINTS" id="PR00081">
    <property type="entry name" value="GDHRDH"/>
</dbReference>
<dbReference type="Pfam" id="PF00106">
    <property type="entry name" value="adh_short"/>
    <property type="match status" value="1"/>
</dbReference>
<protein>
    <submittedName>
        <fullName evidence="6">Uncharacterized protein</fullName>
    </submittedName>
</protein>
<evidence type="ECO:0000256" key="2">
    <source>
        <dbReference type="ARBA" id="ARBA00022857"/>
    </source>
</evidence>
<dbReference type="PANTHER" id="PTHR43618:SF4">
    <property type="entry name" value="SHORT CHAIN DEHYDROGENASE_REDUCTASE FAMILY (AFU_ORTHOLOGUE AFUA_7G04540)"/>
    <property type="match status" value="1"/>
</dbReference>
<name>A0A8H7E359_9EURO</name>
<keyword evidence="2" id="KW-0521">NADP</keyword>
<dbReference type="InterPro" id="IPR052178">
    <property type="entry name" value="Sec_Metab_Biosynth_SDR"/>
</dbReference>
<evidence type="ECO:0000256" key="4">
    <source>
        <dbReference type="RuleBase" id="RU000363"/>
    </source>
</evidence>
<dbReference type="InterPro" id="IPR036291">
    <property type="entry name" value="NAD(P)-bd_dom_sf"/>
</dbReference>
<gene>
    <name evidence="6" type="ORF">GJ744_010225</name>
</gene>
<sequence length="297" mass="32119">MAPQYSGDDFKVSNLYDVKDKVALVTGGGSGIGLMIVQALAINGAKVYITGRTEEKLEKVAELYGKDIDGQIIPISADVGKKSEVARLVNEIESKEKCLCILVNNAGISKASHTVSESKDADEMKKNMFDDESNTYEEWTETYQTNVAATYFLTTACLPLLQRATETHKGYSGCVINITSISGLVRVSQHHPAYNASKAAQIHLSNMLGAEIVDAGLKIRVNNIAPGVYPSEMTTQESGEDQKSHIPKEQFEGKVPANRPGSERDMASAVIFVATNQYLNGVTLHVDGGYVLKAGRV</sequence>
<keyword evidence="3" id="KW-0560">Oxidoreductase</keyword>
<dbReference type="Gene3D" id="3.40.50.720">
    <property type="entry name" value="NAD(P)-binding Rossmann-like Domain"/>
    <property type="match status" value="1"/>
</dbReference>
<evidence type="ECO:0000256" key="5">
    <source>
        <dbReference type="SAM" id="MobiDB-lite"/>
    </source>
</evidence>
<evidence type="ECO:0000256" key="1">
    <source>
        <dbReference type="ARBA" id="ARBA00006484"/>
    </source>
</evidence>
<accession>A0A8H7E359</accession>
<dbReference type="OrthoDB" id="3819888at2759"/>
<dbReference type="InterPro" id="IPR002347">
    <property type="entry name" value="SDR_fam"/>
</dbReference>
<organism evidence="6 7">
    <name type="scientific">Endocarpon pusillum</name>
    <dbReference type="NCBI Taxonomy" id="364733"/>
    <lineage>
        <taxon>Eukaryota</taxon>
        <taxon>Fungi</taxon>
        <taxon>Dikarya</taxon>
        <taxon>Ascomycota</taxon>
        <taxon>Pezizomycotina</taxon>
        <taxon>Eurotiomycetes</taxon>
        <taxon>Chaetothyriomycetidae</taxon>
        <taxon>Verrucariales</taxon>
        <taxon>Verrucariaceae</taxon>
        <taxon>Endocarpon</taxon>
    </lineage>
</organism>
<dbReference type="Proteomes" id="UP000606974">
    <property type="component" value="Unassembled WGS sequence"/>
</dbReference>
<proteinExistence type="inferred from homology"/>
<evidence type="ECO:0000313" key="6">
    <source>
        <dbReference type="EMBL" id="KAF7507672.1"/>
    </source>
</evidence>
<comment type="caution">
    <text evidence="6">The sequence shown here is derived from an EMBL/GenBank/DDBJ whole genome shotgun (WGS) entry which is preliminary data.</text>
</comment>
<dbReference type="EMBL" id="JAACFV010000065">
    <property type="protein sequence ID" value="KAF7507672.1"/>
    <property type="molecule type" value="Genomic_DNA"/>
</dbReference>
<dbReference type="SUPFAM" id="SSF51735">
    <property type="entry name" value="NAD(P)-binding Rossmann-fold domains"/>
    <property type="match status" value="1"/>
</dbReference>
<reference evidence="6" key="1">
    <citation type="submission" date="2020-02" db="EMBL/GenBank/DDBJ databases">
        <authorList>
            <person name="Palmer J.M."/>
        </authorList>
    </citation>
    <scope>NUCLEOTIDE SEQUENCE</scope>
    <source>
        <strain evidence="6">EPUS1.4</strain>
        <tissue evidence="6">Thallus</tissue>
    </source>
</reference>
<feature type="compositionally biased region" description="Basic and acidic residues" evidence="5">
    <location>
        <begin position="240"/>
        <end position="252"/>
    </location>
</feature>
<evidence type="ECO:0000313" key="7">
    <source>
        <dbReference type="Proteomes" id="UP000606974"/>
    </source>
</evidence>
<dbReference type="GO" id="GO:0016491">
    <property type="term" value="F:oxidoreductase activity"/>
    <property type="evidence" value="ECO:0007669"/>
    <property type="project" value="UniProtKB-KW"/>
</dbReference>